<evidence type="ECO:0000256" key="2">
    <source>
        <dbReference type="ARBA" id="ARBA00022448"/>
    </source>
</evidence>
<dbReference type="InterPro" id="IPR050166">
    <property type="entry name" value="ABC_transporter_ATP-bind"/>
</dbReference>
<evidence type="ECO:0000256" key="5">
    <source>
        <dbReference type="ARBA" id="ARBA00022840"/>
    </source>
</evidence>
<feature type="domain" description="ABC transporter" evidence="6">
    <location>
        <begin position="12"/>
        <end position="245"/>
    </location>
</feature>
<dbReference type="PROSITE" id="PS00211">
    <property type="entry name" value="ABC_TRANSPORTER_1"/>
    <property type="match status" value="1"/>
</dbReference>
<dbReference type="PROSITE" id="PS50893">
    <property type="entry name" value="ABC_TRANSPORTER_2"/>
    <property type="match status" value="1"/>
</dbReference>
<evidence type="ECO:0000256" key="4">
    <source>
        <dbReference type="ARBA" id="ARBA00022741"/>
    </source>
</evidence>
<evidence type="ECO:0000259" key="6">
    <source>
        <dbReference type="PROSITE" id="PS50893"/>
    </source>
</evidence>
<dbReference type="PANTHER" id="PTHR42788:SF19">
    <property type="entry name" value="ALIPHATIC SULFONATES IMPORT ATP-BINDING PROTEIN SSUB 2"/>
    <property type="match status" value="1"/>
</dbReference>
<keyword evidence="8" id="KW-1185">Reference proteome</keyword>
<dbReference type="InterPro" id="IPR027417">
    <property type="entry name" value="P-loop_NTPase"/>
</dbReference>
<evidence type="ECO:0000313" key="8">
    <source>
        <dbReference type="Proteomes" id="UP000653156"/>
    </source>
</evidence>
<dbReference type="EMBL" id="CP069798">
    <property type="protein sequence ID" value="QRQ83315.1"/>
    <property type="molecule type" value="Genomic_DNA"/>
</dbReference>
<reference evidence="7" key="1">
    <citation type="submission" date="2021-02" db="EMBL/GenBank/DDBJ databases">
        <title>Neisseriaceae sp. 26B isolated from the cloaca of a Common Toad-headed Turtle (Mesoclemmys nasuta).</title>
        <authorList>
            <person name="Spergser J."/>
            <person name="Busse H.-J."/>
        </authorList>
    </citation>
    <scope>NUCLEOTIDE SEQUENCE</scope>
    <source>
        <strain evidence="7">26B</strain>
    </source>
</reference>
<evidence type="ECO:0000256" key="1">
    <source>
        <dbReference type="ARBA" id="ARBA00005417"/>
    </source>
</evidence>
<evidence type="ECO:0000256" key="3">
    <source>
        <dbReference type="ARBA" id="ARBA00022475"/>
    </source>
</evidence>
<dbReference type="PANTHER" id="PTHR42788">
    <property type="entry name" value="TAURINE IMPORT ATP-BINDING PROTEIN-RELATED"/>
    <property type="match status" value="1"/>
</dbReference>
<dbReference type="SMART" id="SM00382">
    <property type="entry name" value="AAA"/>
    <property type="match status" value="1"/>
</dbReference>
<dbReference type="Gene3D" id="3.40.50.300">
    <property type="entry name" value="P-loop containing nucleotide triphosphate hydrolases"/>
    <property type="match status" value="1"/>
</dbReference>
<dbReference type="CDD" id="cd03293">
    <property type="entry name" value="ABC_NrtD_SsuB_transporters"/>
    <property type="match status" value="1"/>
</dbReference>
<proteinExistence type="inferred from homology"/>
<keyword evidence="5 7" id="KW-0067">ATP-binding</keyword>
<keyword evidence="2" id="KW-0813">Transport</keyword>
<protein>
    <submittedName>
        <fullName evidence="7">ABC transporter ATP-binding protein</fullName>
    </submittedName>
</protein>
<organism evidence="7 8">
    <name type="scientific">Paralysiella testudinis</name>
    <dbReference type="NCBI Taxonomy" id="2809020"/>
    <lineage>
        <taxon>Bacteria</taxon>
        <taxon>Pseudomonadati</taxon>
        <taxon>Pseudomonadota</taxon>
        <taxon>Betaproteobacteria</taxon>
        <taxon>Neisseriales</taxon>
        <taxon>Neisseriaceae</taxon>
        <taxon>Paralysiella</taxon>
    </lineage>
</organism>
<gene>
    <name evidence="7" type="ORF">JQU52_08520</name>
</gene>
<dbReference type="Proteomes" id="UP000653156">
    <property type="component" value="Chromosome"/>
</dbReference>
<accession>A0A892ZIB4</accession>
<dbReference type="KEGG" id="ptes:JQU52_08520"/>
<dbReference type="AlphaFoldDB" id="A0A892ZIB4"/>
<dbReference type="InterPro" id="IPR003439">
    <property type="entry name" value="ABC_transporter-like_ATP-bd"/>
</dbReference>
<dbReference type="InterPro" id="IPR017871">
    <property type="entry name" value="ABC_transporter-like_CS"/>
</dbReference>
<dbReference type="InterPro" id="IPR003593">
    <property type="entry name" value="AAA+_ATPase"/>
</dbReference>
<comment type="similarity">
    <text evidence="1">Belongs to the ABC transporter superfamily.</text>
</comment>
<dbReference type="Pfam" id="PF00005">
    <property type="entry name" value="ABC_tran"/>
    <property type="match status" value="1"/>
</dbReference>
<keyword evidence="4" id="KW-0547">Nucleotide-binding</keyword>
<evidence type="ECO:0000313" key="7">
    <source>
        <dbReference type="EMBL" id="QRQ83315.1"/>
    </source>
</evidence>
<keyword evidence="3" id="KW-0472">Membrane</keyword>
<dbReference type="GO" id="GO:0016887">
    <property type="term" value="F:ATP hydrolysis activity"/>
    <property type="evidence" value="ECO:0007669"/>
    <property type="project" value="InterPro"/>
</dbReference>
<dbReference type="SUPFAM" id="SSF52540">
    <property type="entry name" value="P-loop containing nucleoside triphosphate hydrolases"/>
    <property type="match status" value="1"/>
</dbReference>
<sequence>MSQASLSPILCAQNISLGYADHSGQLHPVLADFSLGVAAGELVALLGPSGVGKSSLLRVLAGLAQPQSGTVRLFGEPVTQPHPRLGFVFQQAVLLPWLNVRDNVAFGLDFSNQPHLSRDERRARVEDAVAEVGLAHAADLYPAALSGGMAQRVSLARVLARNPEIWLLDEPFSALDAVTRAEMQDLLRTLISRHQAGAVLVTHDIDEALILADRAVLIGNKPGRELGQWRLDLPYPRHDALLEMNPERVAILQALRDAHGHKRQVATVEFVI</sequence>
<dbReference type="GO" id="GO:0005524">
    <property type="term" value="F:ATP binding"/>
    <property type="evidence" value="ECO:0007669"/>
    <property type="project" value="UniProtKB-KW"/>
</dbReference>
<keyword evidence="3" id="KW-1003">Cell membrane</keyword>
<name>A0A892ZIB4_9NEIS</name>